<dbReference type="Proteomes" id="UP000383971">
    <property type="component" value="Unassembled WGS sequence"/>
</dbReference>
<keyword evidence="1" id="KW-0812">Transmembrane</keyword>
<evidence type="ECO:0000313" key="2">
    <source>
        <dbReference type="EMBL" id="VVE41673.1"/>
    </source>
</evidence>
<sequence length="238" mass="25009">MNEQNFHSDVGQVAAGSIVNNTHGPTQSNVITIHGAAQQETPAPITEFQRKAIAAKVDQVAKLGGVEKIDVYRIVLTEFGVNRIRELPKADYRPAMDMLGGLEKNVDEAPTDPESSEEVGPVNAPGSAIHIHPAPCQGCVGLTGELGLVERQARAARLWAGAMASALFAGVLVVATAFYTGNIEAKGRFAQQVCHFGSGVYSVGSVLPIAGSKTRECLPDVAGNGAHWETVGTPSSKR</sequence>
<dbReference type="EMBL" id="CABPSE010000017">
    <property type="protein sequence ID" value="VVE41673.1"/>
    <property type="molecule type" value="Genomic_DNA"/>
</dbReference>
<evidence type="ECO:0000256" key="1">
    <source>
        <dbReference type="SAM" id="Phobius"/>
    </source>
</evidence>
<dbReference type="AlphaFoldDB" id="A0A5E4XZL2"/>
<evidence type="ECO:0000313" key="3">
    <source>
        <dbReference type="Proteomes" id="UP000383971"/>
    </source>
</evidence>
<keyword evidence="3" id="KW-1185">Reference proteome</keyword>
<protein>
    <submittedName>
        <fullName evidence="2">Uncharacterized protein</fullName>
    </submittedName>
</protein>
<name>A0A5E4XZL2_9BURK</name>
<keyword evidence="1" id="KW-1133">Transmembrane helix</keyword>
<keyword evidence="1" id="KW-0472">Membrane</keyword>
<accession>A0A5E4XZL2</accession>
<feature type="transmembrane region" description="Helical" evidence="1">
    <location>
        <begin position="158"/>
        <end position="179"/>
    </location>
</feature>
<proteinExistence type="predicted"/>
<reference evidence="2 3" key="1">
    <citation type="submission" date="2019-08" db="EMBL/GenBank/DDBJ databases">
        <authorList>
            <person name="Peeters C."/>
        </authorList>
    </citation>
    <scope>NUCLEOTIDE SEQUENCE [LARGE SCALE GENOMIC DNA]</scope>
    <source>
        <strain evidence="2 3">LMG 31111</strain>
    </source>
</reference>
<dbReference type="RefSeq" id="WP_150586575.1">
    <property type="nucleotide sequence ID" value="NZ_CABPSE010000017.1"/>
</dbReference>
<gene>
    <name evidence="2" type="ORF">PCO31111_04208</name>
</gene>
<organism evidence="2 3">
    <name type="scientific">Pandoraea communis</name>
    <dbReference type="NCBI Taxonomy" id="2508297"/>
    <lineage>
        <taxon>Bacteria</taxon>
        <taxon>Pseudomonadati</taxon>
        <taxon>Pseudomonadota</taxon>
        <taxon>Betaproteobacteria</taxon>
        <taxon>Burkholderiales</taxon>
        <taxon>Burkholderiaceae</taxon>
        <taxon>Pandoraea</taxon>
    </lineage>
</organism>